<evidence type="ECO:0000313" key="3">
    <source>
        <dbReference type="Proteomes" id="UP000218765"/>
    </source>
</evidence>
<dbReference type="AlphaFoldDB" id="A0A1Z4VTU7"/>
<sequence>MKTLYAVIIMTLLLTACAMSFDTFNRALPKLKDKNINVAIDYLGIPDHEYVVAGKKVYVWTTSERNPFPTAVTTTTTGNAGNQPFNATSTSYIPDPGPLSCTIKMQTEQDIVRRIEYEGNNGTCFKYSDRLKPLITQ</sequence>
<protein>
    <submittedName>
        <fullName evidence="2">C4-dicarboxylate transporter</fullName>
    </submittedName>
</protein>
<keyword evidence="3" id="KW-1185">Reference proteome</keyword>
<dbReference type="Proteomes" id="UP000218765">
    <property type="component" value="Chromosome"/>
</dbReference>
<evidence type="ECO:0000313" key="2">
    <source>
        <dbReference type="EMBL" id="BAZ94905.1"/>
    </source>
</evidence>
<dbReference type="PROSITE" id="PS51257">
    <property type="entry name" value="PROKAR_LIPOPROTEIN"/>
    <property type="match status" value="1"/>
</dbReference>
<proteinExistence type="predicted"/>
<feature type="chain" id="PRO_5012419029" evidence="1">
    <location>
        <begin position="21"/>
        <end position="137"/>
    </location>
</feature>
<name>A0A1Z4VTU7_9GAMM</name>
<keyword evidence="1" id="KW-0732">Signal</keyword>
<dbReference type="EMBL" id="AP018052">
    <property type="protein sequence ID" value="BAZ94905.1"/>
    <property type="molecule type" value="Genomic_DNA"/>
</dbReference>
<feature type="signal peptide" evidence="1">
    <location>
        <begin position="1"/>
        <end position="20"/>
    </location>
</feature>
<gene>
    <name evidence="2" type="ORF">FOKN1_2534</name>
</gene>
<organism evidence="2 3">
    <name type="scientific">Thiohalobacter thiocyanaticus</name>
    <dbReference type="NCBI Taxonomy" id="585455"/>
    <lineage>
        <taxon>Bacteria</taxon>
        <taxon>Pseudomonadati</taxon>
        <taxon>Pseudomonadota</taxon>
        <taxon>Gammaproteobacteria</taxon>
        <taxon>Thiohalobacterales</taxon>
        <taxon>Thiohalobacteraceae</taxon>
        <taxon>Thiohalobacter</taxon>
    </lineage>
</organism>
<evidence type="ECO:0000256" key="1">
    <source>
        <dbReference type="SAM" id="SignalP"/>
    </source>
</evidence>
<accession>A0A1Z4VTU7</accession>
<reference evidence="2 3" key="1">
    <citation type="submission" date="2017-05" db="EMBL/GenBank/DDBJ databases">
        <title>Thiocyanate degradation by Thiohalobacter thiocyanaticus FOKN1.</title>
        <authorList>
            <person name="Oshiki M."/>
            <person name="Fukushima T."/>
            <person name="Kawano S."/>
            <person name="Nakagawa J."/>
        </authorList>
    </citation>
    <scope>NUCLEOTIDE SEQUENCE [LARGE SCALE GENOMIC DNA]</scope>
    <source>
        <strain evidence="2 3">FOKN1</strain>
    </source>
</reference>
<dbReference type="KEGG" id="ttc:FOKN1_2534"/>